<evidence type="ECO:0000313" key="1">
    <source>
        <dbReference type="EMBL" id="VVE84659.1"/>
    </source>
</evidence>
<accession>A0A5E5BFI1</accession>
<dbReference type="AlphaFoldDB" id="A0A5E5BFI1"/>
<dbReference type="Proteomes" id="UP000335538">
    <property type="component" value="Unassembled WGS sequence"/>
</dbReference>
<name>A0A5E5BFI1_9BURK</name>
<proteinExistence type="predicted"/>
<evidence type="ECO:0000313" key="2">
    <source>
        <dbReference type="Proteomes" id="UP000335538"/>
    </source>
</evidence>
<dbReference type="EMBL" id="CABPSR010000019">
    <property type="protein sequence ID" value="VVE84659.1"/>
    <property type="molecule type" value="Genomic_DNA"/>
</dbReference>
<reference evidence="1 2" key="1">
    <citation type="submission" date="2019-08" db="EMBL/GenBank/DDBJ databases">
        <authorList>
            <person name="Peeters C."/>
        </authorList>
    </citation>
    <scope>NUCLEOTIDE SEQUENCE [LARGE SCALE GENOMIC DNA]</scope>
    <source>
        <strain evidence="1 2">LMG 31121</strain>
    </source>
</reference>
<organism evidence="1 2">
    <name type="scientific">Pandoraea sputorum</name>
    <dbReference type="NCBI Taxonomy" id="93222"/>
    <lineage>
        <taxon>Bacteria</taxon>
        <taxon>Pseudomonadati</taxon>
        <taxon>Pseudomonadota</taxon>
        <taxon>Betaproteobacteria</taxon>
        <taxon>Burkholderiales</taxon>
        <taxon>Burkholderiaceae</taxon>
        <taxon>Pandoraea</taxon>
    </lineage>
</organism>
<sequence>MPRAPASACNGFVIGMAVALPRGYDGAAARERRAPPGEAARLMPHDLAIRQAETMARAGQRQALLRREAFPRAGFG</sequence>
<gene>
    <name evidence="1" type="ORF">PSP31121_04862</name>
</gene>
<protein>
    <submittedName>
        <fullName evidence="1">Uncharacterized protein</fullName>
    </submittedName>
</protein>